<dbReference type="GO" id="GO:0005886">
    <property type="term" value="C:plasma membrane"/>
    <property type="evidence" value="ECO:0007669"/>
    <property type="project" value="UniProtKB-SubCell"/>
</dbReference>
<evidence type="ECO:0000256" key="4">
    <source>
        <dbReference type="ARBA" id="ARBA00022692"/>
    </source>
</evidence>
<dbReference type="PANTHER" id="PTHR31297:SF34">
    <property type="entry name" value="GLUCAN 1,3-BETA-GLUCOSIDASE 2"/>
    <property type="match status" value="1"/>
</dbReference>
<proteinExistence type="inferred from homology"/>
<evidence type="ECO:0000259" key="18">
    <source>
        <dbReference type="Pfam" id="PF00150"/>
    </source>
</evidence>
<evidence type="ECO:0000256" key="5">
    <source>
        <dbReference type="ARBA" id="ARBA00022801"/>
    </source>
</evidence>
<dbReference type="GO" id="GO:0009986">
    <property type="term" value="C:cell surface"/>
    <property type="evidence" value="ECO:0007669"/>
    <property type="project" value="TreeGrafter"/>
</dbReference>
<dbReference type="GO" id="GO:0004338">
    <property type="term" value="F:glucan exo-1,3-beta-glucosidase activity"/>
    <property type="evidence" value="ECO:0007669"/>
    <property type="project" value="UniProtKB-EC"/>
</dbReference>
<dbReference type="GO" id="GO:0009251">
    <property type="term" value="P:glucan catabolic process"/>
    <property type="evidence" value="ECO:0007669"/>
    <property type="project" value="TreeGrafter"/>
</dbReference>
<evidence type="ECO:0000256" key="11">
    <source>
        <dbReference type="ARBA" id="ARBA00023316"/>
    </source>
</evidence>
<comment type="subcellular location">
    <subcellularLocation>
        <location evidence="1">Cell membrane</location>
        <topology evidence="1">Single-pass type II membrane protein</topology>
    </subcellularLocation>
</comment>
<keyword evidence="8 17" id="KW-0472">Membrane</keyword>
<dbReference type="Gene3D" id="3.20.20.80">
    <property type="entry name" value="Glycosidases"/>
    <property type="match status" value="1"/>
</dbReference>
<dbReference type="GO" id="GO:0071555">
    <property type="term" value="P:cell wall organization"/>
    <property type="evidence" value="ECO:0007669"/>
    <property type="project" value="UniProtKB-KW"/>
</dbReference>
<evidence type="ECO:0000256" key="17">
    <source>
        <dbReference type="SAM" id="Phobius"/>
    </source>
</evidence>
<evidence type="ECO:0000256" key="15">
    <source>
        <dbReference type="ARBA" id="ARBA00041260"/>
    </source>
</evidence>
<dbReference type="Proteomes" id="UP000076532">
    <property type="component" value="Unassembled WGS sequence"/>
</dbReference>
<evidence type="ECO:0000313" key="19">
    <source>
        <dbReference type="EMBL" id="KZP32544.1"/>
    </source>
</evidence>
<name>A0A166VBF7_9AGAM</name>
<dbReference type="EC" id="3.2.1.58" evidence="14"/>
<evidence type="ECO:0000256" key="13">
    <source>
        <dbReference type="ARBA" id="ARBA00037126"/>
    </source>
</evidence>
<comment type="catalytic activity">
    <reaction evidence="12">
        <text>Successive hydrolysis of beta-D-glucose units from the non-reducing ends of (1-&gt;3)-beta-D-glucans, releasing alpha-glucose.</text>
        <dbReference type="EC" id="3.2.1.58"/>
    </reaction>
</comment>
<dbReference type="AlphaFoldDB" id="A0A166VBF7"/>
<dbReference type="FunFam" id="3.20.20.80:FF:000033">
    <property type="entry name" value="Glucan 1,3-beta-glucosidase A"/>
    <property type="match status" value="1"/>
</dbReference>
<dbReference type="InterPro" id="IPR050386">
    <property type="entry name" value="Glycosyl_hydrolase_5"/>
</dbReference>
<dbReference type="InterPro" id="IPR001547">
    <property type="entry name" value="Glyco_hydro_5"/>
</dbReference>
<accession>A0A166VBF7</accession>
<keyword evidence="11" id="KW-0961">Cell wall biogenesis/degradation</keyword>
<feature type="region of interest" description="Disordered" evidence="16">
    <location>
        <begin position="654"/>
        <end position="673"/>
    </location>
</feature>
<keyword evidence="9" id="KW-0325">Glycoprotein</keyword>
<keyword evidence="20" id="KW-1185">Reference proteome</keyword>
<dbReference type="PANTHER" id="PTHR31297">
    <property type="entry name" value="GLUCAN ENDO-1,6-BETA-GLUCOSIDASE B"/>
    <property type="match status" value="1"/>
</dbReference>
<dbReference type="SUPFAM" id="SSF51445">
    <property type="entry name" value="(Trans)glycosidases"/>
    <property type="match status" value="1"/>
</dbReference>
<feature type="transmembrane region" description="Helical" evidence="17">
    <location>
        <begin position="30"/>
        <end position="52"/>
    </location>
</feature>
<evidence type="ECO:0000256" key="14">
    <source>
        <dbReference type="ARBA" id="ARBA00038929"/>
    </source>
</evidence>
<sequence length="673" mass="71413">MQGGGARQYLGDKRGTYAAQATGRKKKTTVLAVIGGIIVLAIIVVVVLYFAVFKKKGSSGSGSSSSSTAAGASPTAASAIKTGGDGSKVTTSNGTTFTYSNSFGGTWYWDENDPFNNAAKVNSWTPALNDTFQFGVDRIWGVNLGGWLTIEPFITPALFEPYLNNAVVPVDEWTLSQAMSNDTANGGLQQLVNHYETFITEQDFAQIAGAGLNFVRISLPFWAIETRGDEPFLPKTAWTYFLKAIQWARKYGIRINLDFHALPGSQNGWNHSGKFGSINMLYGPMGIANAQRSLDYIRVIAEFISQAQYKDVVAIFGITNEPFGPTIGQENLSRYYLEAYSTVRGVSGTGVGNGQFISMHDGFLGEAAWAGFLPGSDRIMLDMHPYLCFDKQSGSAMSTYANTPCTAWGGAFNVSMAKFGLTHAGEFSNAVTDCGLYLNGVDLGTRFEGNYTPGTWPRIGDCTPWTSWTTWDAGMKSDIETFALASMDALQNFFFWTWKIGNSSVTGLVESPAWSYSLGLQEGWMPTDPRSAVGACGNPTPFAGPLSAWQTGGSGAGTIAASATSSITWPPTSISNGGFATALPSYTPTGTVATLPAAVFTGTSKASGSQTTGGNGWFDPSDTASGMVAIATCSYLDPWIGSAAPPSPLCSAAAKRDAAESTITAAPRPTRRA</sequence>
<dbReference type="GO" id="GO:0005576">
    <property type="term" value="C:extracellular region"/>
    <property type="evidence" value="ECO:0007669"/>
    <property type="project" value="TreeGrafter"/>
</dbReference>
<keyword evidence="10" id="KW-0326">Glycosidase</keyword>
<keyword evidence="6" id="KW-0735">Signal-anchor</keyword>
<comment type="similarity">
    <text evidence="2">Belongs to the glycosyl hydrolase 5 (cellulase A) family.</text>
</comment>
<evidence type="ECO:0000313" key="20">
    <source>
        <dbReference type="Proteomes" id="UP000076532"/>
    </source>
</evidence>
<keyword evidence="7 17" id="KW-1133">Transmembrane helix</keyword>
<gene>
    <name evidence="19" type="ORF">FIBSPDRAFT_722636</name>
</gene>
<evidence type="ECO:0000256" key="7">
    <source>
        <dbReference type="ARBA" id="ARBA00022989"/>
    </source>
</evidence>
<keyword evidence="3" id="KW-1003">Cell membrane</keyword>
<evidence type="ECO:0000256" key="1">
    <source>
        <dbReference type="ARBA" id="ARBA00004401"/>
    </source>
</evidence>
<evidence type="ECO:0000256" key="16">
    <source>
        <dbReference type="SAM" id="MobiDB-lite"/>
    </source>
</evidence>
<evidence type="ECO:0000256" key="3">
    <source>
        <dbReference type="ARBA" id="ARBA00022475"/>
    </source>
</evidence>
<protein>
    <recommendedName>
        <fullName evidence="14">glucan 1,3-beta-glucosidase</fullName>
        <ecNumber evidence="14">3.2.1.58</ecNumber>
    </recommendedName>
    <alternativeName>
        <fullName evidence="15">Exo-1,3-beta-glucanase D</fullName>
    </alternativeName>
</protein>
<keyword evidence="4 17" id="KW-0812">Transmembrane</keyword>
<dbReference type="OrthoDB" id="62120at2759"/>
<keyword evidence="5 19" id="KW-0378">Hydrolase</keyword>
<dbReference type="InterPro" id="IPR017853">
    <property type="entry name" value="GH"/>
</dbReference>
<evidence type="ECO:0000256" key="10">
    <source>
        <dbReference type="ARBA" id="ARBA00023295"/>
    </source>
</evidence>
<dbReference type="Pfam" id="PF00150">
    <property type="entry name" value="Cellulase"/>
    <property type="match status" value="1"/>
</dbReference>
<comment type="function">
    <text evidence="13">Glucosidase involved in the degradation of cellulosic biomass. Active on lichenan.</text>
</comment>
<evidence type="ECO:0000256" key="2">
    <source>
        <dbReference type="ARBA" id="ARBA00005641"/>
    </source>
</evidence>
<organism evidence="19 20">
    <name type="scientific">Athelia psychrophila</name>
    <dbReference type="NCBI Taxonomy" id="1759441"/>
    <lineage>
        <taxon>Eukaryota</taxon>
        <taxon>Fungi</taxon>
        <taxon>Dikarya</taxon>
        <taxon>Basidiomycota</taxon>
        <taxon>Agaricomycotina</taxon>
        <taxon>Agaricomycetes</taxon>
        <taxon>Agaricomycetidae</taxon>
        <taxon>Atheliales</taxon>
        <taxon>Atheliaceae</taxon>
        <taxon>Athelia</taxon>
    </lineage>
</organism>
<evidence type="ECO:0000256" key="6">
    <source>
        <dbReference type="ARBA" id="ARBA00022968"/>
    </source>
</evidence>
<evidence type="ECO:0000256" key="9">
    <source>
        <dbReference type="ARBA" id="ARBA00023180"/>
    </source>
</evidence>
<dbReference type="EMBL" id="KV417485">
    <property type="protein sequence ID" value="KZP32544.1"/>
    <property type="molecule type" value="Genomic_DNA"/>
</dbReference>
<evidence type="ECO:0000256" key="8">
    <source>
        <dbReference type="ARBA" id="ARBA00023136"/>
    </source>
</evidence>
<dbReference type="STRING" id="436010.A0A166VBF7"/>
<feature type="domain" description="Glycoside hydrolase family 5" evidence="18">
    <location>
        <begin position="190"/>
        <end position="396"/>
    </location>
</feature>
<reference evidence="19 20" key="1">
    <citation type="journal article" date="2016" name="Mol. Biol. Evol.">
        <title>Comparative Genomics of Early-Diverging Mushroom-Forming Fungi Provides Insights into the Origins of Lignocellulose Decay Capabilities.</title>
        <authorList>
            <person name="Nagy L.G."/>
            <person name="Riley R."/>
            <person name="Tritt A."/>
            <person name="Adam C."/>
            <person name="Daum C."/>
            <person name="Floudas D."/>
            <person name="Sun H."/>
            <person name="Yadav J.S."/>
            <person name="Pangilinan J."/>
            <person name="Larsson K.H."/>
            <person name="Matsuura K."/>
            <person name="Barry K."/>
            <person name="Labutti K."/>
            <person name="Kuo R."/>
            <person name="Ohm R.A."/>
            <person name="Bhattacharya S.S."/>
            <person name="Shirouzu T."/>
            <person name="Yoshinaga Y."/>
            <person name="Martin F.M."/>
            <person name="Grigoriev I.V."/>
            <person name="Hibbett D.S."/>
        </authorList>
    </citation>
    <scope>NUCLEOTIDE SEQUENCE [LARGE SCALE GENOMIC DNA]</scope>
    <source>
        <strain evidence="19 20">CBS 109695</strain>
    </source>
</reference>
<evidence type="ECO:0000256" key="12">
    <source>
        <dbReference type="ARBA" id="ARBA00036824"/>
    </source>
</evidence>